<sequence>MPLENGEWLMAGCWANASDGSAAMPACFLISATVGRRVGSLLGVVDGDDVVWYGLQRDADYFVSWASQLCSLTWIMLS</sequence>
<evidence type="ECO:0000313" key="1">
    <source>
        <dbReference type="EMBL" id="KAK5635911.1"/>
    </source>
</evidence>
<accession>A0AAN7V0V3</accession>
<dbReference type="AlphaFoldDB" id="A0AAN7V0V3"/>
<keyword evidence="2" id="KW-1185">Reference proteome</keyword>
<reference evidence="1 2" key="1">
    <citation type="submission" date="2023-10" db="EMBL/GenBank/DDBJ databases">
        <title>Draft genome sequence of Xylaria bambusicola isolate GMP-LS, the root and basal stem rot pathogen of sugarcane in Indonesia.</title>
        <authorList>
            <person name="Selvaraj P."/>
            <person name="Muralishankar V."/>
            <person name="Muruganantham S."/>
            <person name="Sp S."/>
            <person name="Haryani S."/>
            <person name="Lau K.J.X."/>
            <person name="Naqvi N.I."/>
        </authorList>
    </citation>
    <scope>NUCLEOTIDE SEQUENCE [LARGE SCALE GENOMIC DNA]</scope>
    <source>
        <strain evidence="1">GMP-LS</strain>
    </source>
</reference>
<evidence type="ECO:0000313" key="2">
    <source>
        <dbReference type="Proteomes" id="UP001305414"/>
    </source>
</evidence>
<protein>
    <submittedName>
        <fullName evidence="1">Uncharacterized protein</fullName>
    </submittedName>
</protein>
<comment type="caution">
    <text evidence="1">The sequence shown here is derived from an EMBL/GenBank/DDBJ whole genome shotgun (WGS) entry which is preliminary data.</text>
</comment>
<proteinExistence type="predicted"/>
<name>A0AAN7V0V3_9PEZI</name>
<dbReference type="EMBL" id="JAWHQM010000059">
    <property type="protein sequence ID" value="KAK5635911.1"/>
    <property type="molecule type" value="Genomic_DNA"/>
</dbReference>
<gene>
    <name evidence="1" type="ORF">RRF57_011623</name>
</gene>
<dbReference type="Proteomes" id="UP001305414">
    <property type="component" value="Unassembled WGS sequence"/>
</dbReference>
<organism evidence="1 2">
    <name type="scientific">Xylaria bambusicola</name>
    <dbReference type="NCBI Taxonomy" id="326684"/>
    <lineage>
        <taxon>Eukaryota</taxon>
        <taxon>Fungi</taxon>
        <taxon>Dikarya</taxon>
        <taxon>Ascomycota</taxon>
        <taxon>Pezizomycotina</taxon>
        <taxon>Sordariomycetes</taxon>
        <taxon>Xylariomycetidae</taxon>
        <taxon>Xylariales</taxon>
        <taxon>Xylariaceae</taxon>
        <taxon>Xylaria</taxon>
    </lineage>
</organism>